<evidence type="ECO:0000313" key="10">
    <source>
        <dbReference type="EMBL" id="GGP31193.1"/>
    </source>
</evidence>
<dbReference type="InterPro" id="IPR027417">
    <property type="entry name" value="P-loop_NTPase"/>
</dbReference>
<organism evidence="9 12">
    <name type="scientific">Deinococcus wulumuqiensis</name>
    <dbReference type="NCBI Taxonomy" id="980427"/>
    <lineage>
        <taxon>Bacteria</taxon>
        <taxon>Thermotogati</taxon>
        <taxon>Deinococcota</taxon>
        <taxon>Deinococci</taxon>
        <taxon>Deinococcales</taxon>
        <taxon>Deinococcaceae</taxon>
        <taxon>Deinococcus</taxon>
    </lineage>
</organism>
<feature type="binding site" evidence="6">
    <location>
        <begin position="38"/>
        <end position="45"/>
    </location>
    <ligand>
        <name>ATP</name>
        <dbReference type="ChEBI" id="CHEBI:30616"/>
    </ligand>
</feature>
<dbReference type="GO" id="GO:0005737">
    <property type="term" value="C:cytoplasm"/>
    <property type="evidence" value="ECO:0007669"/>
    <property type="project" value="TreeGrafter"/>
</dbReference>
<comment type="function">
    <text evidence="6 7">Catalyzes the synthesis of activated sulfate.</text>
</comment>
<evidence type="ECO:0000256" key="2">
    <source>
        <dbReference type="ARBA" id="ARBA00012121"/>
    </source>
</evidence>
<evidence type="ECO:0000256" key="5">
    <source>
        <dbReference type="ARBA" id="ARBA00022840"/>
    </source>
</evidence>
<dbReference type="Pfam" id="PF01583">
    <property type="entry name" value="APS_kinase"/>
    <property type="match status" value="1"/>
</dbReference>
<dbReference type="EMBL" id="BMLZ01000056">
    <property type="protein sequence ID" value="GGP31193.1"/>
    <property type="molecule type" value="Genomic_DNA"/>
</dbReference>
<accession>A0AAV4K7B5</accession>
<evidence type="ECO:0000313" key="12">
    <source>
        <dbReference type="Proteomes" id="UP000652720"/>
    </source>
</evidence>
<evidence type="ECO:0000256" key="6">
    <source>
        <dbReference type="HAMAP-Rule" id="MF_00065"/>
    </source>
</evidence>
<dbReference type="Gene3D" id="3.40.50.300">
    <property type="entry name" value="P-loop containing nucleotide triphosphate hydrolases"/>
    <property type="match status" value="1"/>
</dbReference>
<dbReference type="GO" id="GO:0004781">
    <property type="term" value="F:sulfate adenylyltransferase (ATP) activity"/>
    <property type="evidence" value="ECO:0007669"/>
    <property type="project" value="TreeGrafter"/>
</dbReference>
<dbReference type="Proteomes" id="UP000652720">
    <property type="component" value="Unassembled WGS sequence"/>
</dbReference>
<keyword evidence="11" id="KW-1185">Reference proteome</keyword>
<evidence type="ECO:0000256" key="4">
    <source>
        <dbReference type="ARBA" id="ARBA00022741"/>
    </source>
</evidence>
<name>A0AAV4K7B5_9DEIO</name>
<keyword evidence="5 6" id="KW-0067">ATP-binding</keyword>
<sequence>MSGTFSPSTLVGDSPELLAEGLAKQGVRGEGRVVWFTGLSGAGKSTLANALYAELTARGEAVELLDGDAVRENLSKGLGFSKQDRDTNVRRIAFVAGLLAKHGVTVLVSAISPYADTRREVLSNLPNALEVFVDAPLEVVTERDVKGLYLKALAGEIPHFTGVSDPYEAPESPDLHLRTDQISVEDGVRQLLGKLGYDG</sequence>
<keyword evidence="6" id="KW-0597">Phosphoprotein</keyword>
<feature type="domain" description="APS kinase" evidence="8">
    <location>
        <begin position="31"/>
        <end position="177"/>
    </location>
</feature>
<dbReference type="PANTHER" id="PTHR42700:SF1">
    <property type="entry name" value="SULFATE ADENYLYLTRANSFERASE"/>
    <property type="match status" value="1"/>
</dbReference>
<protein>
    <recommendedName>
        <fullName evidence="2 6">Adenylyl-sulfate kinase</fullName>
        <ecNumber evidence="2 6">2.7.1.25</ecNumber>
    </recommendedName>
    <alternativeName>
        <fullName evidence="6">APS kinase</fullName>
    </alternativeName>
    <alternativeName>
        <fullName evidence="6">ATP adenosine-5'-phosphosulfate 3'-phosphotransferase</fullName>
    </alternativeName>
    <alternativeName>
        <fullName evidence="6">Adenosine-5'-phosphosulfate kinase</fullName>
    </alternativeName>
</protein>
<reference evidence="9" key="4">
    <citation type="submission" date="2023-08" db="EMBL/GenBank/DDBJ databases">
        <authorList>
            <person name="Sun Q."/>
            <person name="Zhou Y."/>
        </authorList>
    </citation>
    <scope>NUCLEOTIDE SEQUENCE</scope>
    <source>
        <strain evidence="10">CGMCC 1.8884</strain>
        <strain evidence="9">CGMCC 1.8885</strain>
    </source>
</reference>
<evidence type="ECO:0000256" key="3">
    <source>
        <dbReference type="ARBA" id="ARBA00022679"/>
    </source>
</evidence>
<comment type="similarity">
    <text evidence="6 7">Belongs to the APS kinase family.</text>
</comment>
<keyword evidence="6 7" id="KW-0418">Kinase</keyword>
<reference evidence="9" key="2">
    <citation type="journal article" date="2014" name="Int. J. Syst. Evol. Microbiol.">
        <title>Complete genome sequence of Corynebacterium casei LMG S-19264T (=DSM 44701T), isolated from a smear-ripened cheese.</title>
        <authorList>
            <consortium name="US DOE Joint Genome Institute (JGI-PGF)"/>
            <person name="Walter F."/>
            <person name="Albersmeier A."/>
            <person name="Kalinowski J."/>
            <person name="Ruckert C."/>
        </authorList>
    </citation>
    <scope>NUCLEOTIDE SEQUENCE</scope>
    <source>
        <strain evidence="9">CGMCC 1.8885</strain>
    </source>
</reference>
<feature type="active site" description="Phosphoserine intermediate" evidence="6">
    <location>
        <position position="112"/>
    </location>
</feature>
<dbReference type="InterPro" id="IPR059117">
    <property type="entry name" value="APS_kinase_dom"/>
</dbReference>
<dbReference type="AlphaFoldDB" id="A0AAV4K7B5"/>
<dbReference type="GO" id="GO:0019379">
    <property type="term" value="P:sulfate assimilation, phosphoadenylyl sulfate reduction by phosphoadenylyl-sulfate reductase (thioredoxin)"/>
    <property type="evidence" value="ECO:0007669"/>
    <property type="project" value="TreeGrafter"/>
</dbReference>
<dbReference type="CDD" id="cd02027">
    <property type="entry name" value="APSK"/>
    <property type="match status" value="1"/>
</dbReference>
<dbReference type="GO" id="GO:0005524">
    <property type="term" value="F:ATP binding"/>
    <property type="evidence" value="ECO:0007669"/>
    <property type="project" value="UniProtKB-UniRule"/>
</dbReference>
<dbReference type="PANTHER" id="PTHR42700">
    <property type="entry name" value="SULFATE ADENYLYLTRANSFERASE"/>
    <property type="match status" value="1"/>
</dbReference>
<proteinExistence type="inferred from homology"/>
<dbReference type="Proteomes" id="UP000630135">
    <property type="component" value="Unassembled WGS sequence"/>
</dbReference>
<dbReference type="GO" id="GO:0070814">
    <property type="term" value="P:hydrogen sulfide biosynthetic process"/>
    <property type="evidence" value="ECO:0007669"/>
    <property type="project" value="UniProtKB-UniRule"/>
</dbReference>
<dbReference type="NCBIfam" id="TIGR00455">
    <property type="entry name" value="apsK"/>
    <property type="match status" value="1"/>
</dbReference>
<keyword evidence="4 6" id="KW-0547">Nucleotide-binding</keyword>
<reference evidence="11" key="3">
    <citation type="journal article" date="2019" name="Int. J. Syst. Evol. Microbiol.">
        <title>The Global Catalogue of Microorganisms (GCM) 10K type strain sequencing project: providing services to taxonomists for standard genome sequencing and annotation.</title>
        <authorList>
            <consortium name="The Broad Institute Genomics Platform"/>
            <consortium name="The Broad Institute Genome Sequencing Center for Infectious Disease"/>
            <person name="Wu L."/>
            <person name="Ma J."/>
        </authorList>
    </citation>
    <scope>NUCLEOTIDE SEQUENCE [LARGE SCALE GENOMIC DNA]</scope>
    <source>
        <strain evidence="11">CGMCC 1.8884</strain>
    </source>
</reference>
<keyword evidence="10" id="KW-0378">Hydrolase</keyword>
<reference evidence="10" key="1">
    <citation type="journal article" date="2014" name="Int. J. Syst. Evol. Microbiol.">
        <title>Complete genome of a new Firmicutes species belonging to the dominant human colonic microbiota ('Ruminococcus bicirculans') reveals two chromosomes and a selective capacity to utilize plant glucans.</title>
        <authorList>
            <consortium name="NISC Comparative Sequencing Program"/>
            <person name="Wegmann U."/>
            <person name="Louis P."/>
            <person name="Goesmann A."/>
            <person name="Henrissat B."/>
            <person name="Duncan S.H."/>
            <person name="Flint H.J."/>
        </authorList>
    </citation>
    <scope>NUCLEOTIDE SEQUENCE</scope>
    <source>
        <strain evidence="10">CGMCC 1.8884</strain>
    </source>
</reference>
<comment type="caution">
    <text evidence="9">The sequence shown here is derived from an EMBL/GenBank/DDBJ whole genome shotgun (WGS) entry which is preliminary data.</text>
</comment>
<dbReference type="GO" id="GO:0010134">
    <property type="term" value="P:sulfate assimilation via adenylyl sulfate reduction"/>
    <property type="evidence" value="ECO:0007669"/>
    <property type="project" value="TreeGrafter"/>
</dbReference>
<evidence type="ECO:0000313" key="9">
    <source>
        <dbReference type="EMBL" id="GGI92169.1"/>
    </source>
</evidence>
<comment type="pathway">
    <text evidence="6 7">Sulfur metabolism; hydrogen sulfide biosynthesis; sulfite from sulfate: step 2/3.</text>
</comment>
<dbReference type="InterPro" id="IPR002891">
    <property type="entry name" value="APS"/>
</dbReference>
<dbReference type="HAMAP" id="MF_00065">
    <property type="entry name" value="Adenylyl_sulf_kinase"/>
    <property type="match status" value="1"/>
</dbReference>
<dbReference type="InterPro" id="IPR050512">
    <property type="entry name" value="Sulf_AdTrans/APS_kinase"/>
</dbReference>
<dbReference type="EC" id="2.7.1.25" evidence="2 6"/>
<dbReference type="GO" id="GO:0004020">
    <property type="term" value="F:adenylylsulfate kinase activity"/>
    <property type="evidence" value="ECO:0007669"/>
    <property type="project" value="UniProtKB-UniRule"/>
</dbReference>
<evidence type="ECO:0000259" key="8">
    <source>
        <dbReference type="Pfam" id="PF01583"/>
    </source>
</evidence>
<evidence type="ECO:0000256" key="7">
    <source>
        <dbReference type="RuleBase" id="RU004347"/>
    </source>
</evidence>
<evidence type="ECO:0000313" key="11">
    <source>
        <dbReference type="Proteomes" id="UP000630135"/>
    </source>
</evidence>
<comment type="catalytic activity">
    <reaction evidence="1 6 7">
        <text>adenosine 5'-phosphosulfate + ATP = 3'-phosphoadenylyl sulfate + ADP + H(+)</text>
        <dbReference type="Rhea" id="RHEA:24152"/>
        <dbReference type="ChEBI" id="CHEBI:15378"/>
        <dbReference type="ChEBI" id="CHEBI:30616"/>
        <dbReference type="ChEBI" id="CHEBI:58243"/>
        <dbReference type="ChEBI" id="CHEBI:58339"/>
        <dbReference type="ChEBI" id="CHEBI:456216"/>
        <dbReference type="EC" id="2.7.1.25"/>
    </reaction>
</comment>
<dbReference type="GO" id="GO:0016787">
    <property type="term" value="F:hydrolase activity"/>
    <property type="evidence" value="ECO:0007669"/>
    <property type="project" value="UniProtKB-KW"/>
</dbReference>
<evidence type="ECO:0000256" key="1">
    <source>
        <dbReference type="ARBA" id="ARBA00001823"/>
    </source>
</evidence>
<gene>
    <name evidence="6 9" type="primary">cysC</name>
    <name evidence="10" type="ORF">GCM10008021_28440</name>
    <name evidence="9" type="ORF">GCM10010914_28370</name>
</gene>
<dbReference type="NCBIfam" id="NF002059">
    <property type="entry name" value="PRK00889.1"/>
    <property type="match status" value="1"/>
</dbReference>
<dbReference type="NCBIfam" id="NF003013">
    <property type="entry name" value="PRK03846.1"/>
    <property type="match status" value="1"/>
</dbReference>
<keyword evidence="3 6" id="KW-0808">Transferase</keyword>
<dbReference type="EMBL" id="BMMA01000042">
    <property type="protein sequence ID" value="GGI92169.1"/>
    <property type="molecule type" value="Genomic_DNA"/>
</dbReference>
<dbReference type="SUPFAM" id="SSF52540">
    <property type="entry name" value="P-loop containing nucleoside triphosphate hydrolases"/>
    <property type="match status" value="1"/>
</dbReference>